<protein>
    <recommendedName>
        <fullName evidence="2">Poly(A) RNA polymerase mitochondrial-like central palm domain-containing protein</fullName>
    </recommendedName>
</protein>
<dbReference type="AlphaFoldDB" id="A0AAW1RFZ4"/>
<dbReference type="InterPro" id="IPR054708">
    <property type="entry name" value="MTPAP-like_central"/>
</dbReference>
<sequence>MTEQRSEPLHGFEQQPSALLDHLVPLSERADFPLANALRVLGEGDAEDPASAEEAATALRVMCSELAHCEAAQLQARDWEPAAVARLEAQLVRLVEAQTPCEADERRRADVMARVGAVVAEGLQDGAELHVQPYGSFVSKLYTPNGDLDIALEGLLRHGNPLGPGQAVDTLHKEKKAVLLRLLCKKLERRGLVAGRIERILSARVPIIKFVERSSGLPCDMSVASAGARFKSEVLRALSGIDGRFAALVRLVKLWAGRHALNDATSGTFNSHALTLMAVFHLQTRVPAVLPPICALFEMPEDAVTERPLHGGREAPPGLLERLQRNAAGWERTANRETLAELVASFMSTFGRAIRHWGCVPELRGVRASTWAGRWTHRRWAKRYFVGVEDPFDATDNCARSIAPAALPRMVATFCAGADVLQAVGNEQAALEALQWLFEATRPPSWRDSGRGPPRPPVHLRREGVGAARPGASKLSGGVGWDADAAAPPDGPAQLLAAQPEQSPAQSEGHRPPEGSPSDMLRRMLNIGGSGGGGGGLNLPETLDPSPGEGCSGSLGSASSLSARSNGTAGQARCTSPEGADHGSRNRGRRRAARGAAAAADGAPAGASGHSRPGQSHTSGGGGGGAKARGPTRVWR</sequence>
<gene>
    <name evidence="3" type="ORF">WJX81_001551</name>
</gene>
<dbReference type="Pfam" id="PF22600">
    <property type="entry name" value="MTPAP-like_central"/>
    <property type="match status" value="1"/>
</dbReference>
<feature type="compositionally biased region" description="Gly residues" evidence="1">
    <location>
        <begin position="528"/>
        <end position="537"/>
    </location>
</feature>
<feature type="compositionally biased region" description="Low complexity" evidence="1">
    <location>
        <begin position="594"/>
        <end position="610"/>
    </location>
</feature>
<dbReference type="GO" id="GO:0031123">
    <property type="term" value="P:RNA 3'-end processing"/>
    <property type="evidence" value="ECO:0007669"/>
    <property type="project" value="TreeGrafter"/>
</dbReference>
<accession>A0AAW1RFZ4</accession>
<proteinExistence type="predicted"/>
<feature type="compositionally biased region" description="Low complexity" evidence="1">
    <location>
        <begin position="552"/>
        <end position="563"/>
    </location>
</feature>
<dbReference type="InterPro" id="IPR043519">
    <property type="entry name" value="NT_sf"/>
</dbReference>
<evidence type="ECO:0000313" key="3">
    <source>
        <dbReference type="EMBL" id="KAK9832585.1"/>
    </source>
</evidence>
<dbReference type="SUPFAM" id="SSF81301">
    <property type="entry name" value="Nucleotidyltransferase"/>
    <property type="match status" value="1"/>
</dbReference>
<feature type="region of interest" description="Disordered" evidence="1">
    <location>
        <begin position="443"/>
        <end position="636"/>
    </location>
</feature>
<dbReference type="PANTHER" id="PTHR12271:SF123">
    <property type="entry name" value="PROTEIN HESO1"/>
    <property type="match status" value="1"/>
</dbReference>
<feature type="compositionally biased region" description="Low complexity" evidence="1">
    <location>
        <begin position="482"/>
        <end position="500"/>
    </location>
</feature>
<evidence type="ECO:0000259" key="2">
    <source>
        <dbReference type="Pfam" id="PF22600"/>
    </source>
</evidence>
<dbReference type="EMBL" id="JALJOU010000040">
    <property type="protein sequence ID" value="KAK9832585.1"/>
    <property type="molecule type" value="Genomic_DNA"/>
</dbReference>
<evidence type="ECO:0000313" key="4">
    <source>
        <dbReference type="Proteomes" id="UP001445335"/>
    </source>
</evidence>
<dbReference type="Gene3D" id="1.10.1410.10">
    <property type="match status" value="1"/>
</dbReference>
<feature type="domain" description="Poly(A) RNA polymerase mitochondrial-like central palm" evidence="2">
    <location>
        <begin position="87"/>
        <end position="237"/>
    </location>
</feature>
<reference evidence="3 4" key="1">
    <citation type="journal article" date="2024" name="Nat. Commun.">
        <title>Phylogenomics reveals the evolutionary origins of lichenization in chlorophyte algae.</title>
        <authorList>
            <person name="Puginier C."/>
            <person name="Libourel C."/>
            <person name="Otte J."/>
            <person name="Skaloud P."/>
            <person name="Haon M."/>
            <person name="Grisel S."/>
            <person name="Petersen M."/>
            <person name="Berrin J.G."/>
            <person name="Delaux P.M."/>
            <person name="Dal Grande F."/>
            <person name="Keller J."/>
        </authorList>
    </citation>
    <scope>NUCLEOTIDE SEQUENCE [LARGE SCALE GENOMIC DNA]</scope>
    <source>
        <strain evidence="3 4">SAG 245.80</strain>
    </source>
</reference>
<dbReference type="GO" id="GO:0016779">
    <property type="term" value="F:nucleotidyltransferase activity"/>
    <property type="evidence" value="ECO:0007669"/>
    <property type="project" value="TreeGrafter"/>
</dbReference>
<dbReference type="CDD" id="cd05402">
    <property type="entry name" value="NT_PAP_TUTase"/>
    <property type="match status" value="1"/>
</dbReference>
<organism evidence="3 4">
    <name type="scientific">Elliptochloris bilobata</name>
    <dbReference type="NCBI Taxonomy" id="381761"/>
    <lineage>
        <taxon>Eukaryota</taxon>
        <taxon>Viridiplantae</taxon>
        <taxon>Chlorophyta</taxon>
        <taxon>core chlorophytes</taxon>
        <taxon>Trebouxiophyceae</taxon>
        <taxon>Trebouxiophyceae incertae sedis</taxon>
        <taxon>Elliptochloris clade</taxon>
        <taxon>Elliptochloris</taxon>
    </lineage>
</organism>
<dbReference type="SUPFAM" id="SSF81631">
    <property type="entry name" value="PAP/OAS1 substrate-binding domain"/>
    <property type="match status" value="1"/>
</dbReference>
<keyword evidence="4" id="KW-1185">Reference proteome</keyword>
<dbReference type="Gene3D" id="3.30.460.10">
    <property type="entry name" value="Beta Polymerase, domain 2"/>
    <property type="match status" value="1"/>
</dbReference>
<name>A0AAW1RFZ4_9CHLO</name>
<dbReference type="PANTHER" id="PTHR12271">
    <property type="entry name" value="POLY A POLYMERASE CID PAP -RELATED"/>
    <property type="match status" value="1"/>
</dbReference>
<comment type="caution">
    <text evidence="3">The sequence shown here is derived from an EMBL/GenBank/DDBJ whole genome shotgun (WGS) entry which is preliminary data.</text>
</comment>
<dbReference type="Proteomes" id="UP001445335">
    <property type="component" value="Unassembled WGS sequence"/>
</dbReference>
<evidence type="ECO:0000256" key="1">
    <source>
        <dbReference type="SAM" id="MobiDB-lite"/>
    </source>
</evidence>